<evidence type="ECO:0000259" key="1">
    <source>
        <dbReference type="Pfam" id="PF00561"/>
    </source>
</evidence>
<gene>
    <name evidence="2" type="ORF">ACFFGH_28630</name>
</gene>
<dbReference type="PRINTS" id="PR00111">
    <property type="entry name" value="ABHYDROLASE"/>
</dbReference>
<sequence length="267" mass="28481">MDAEPRTVEVCGLRIGYRRAGRGKPLLLLHGGFSDSREWRPQLDGLADELDVIAMDCLGCGVSADAPPGFALAEYADIAAGFLRALGLESAHVGGISFGSLYALVLYRHHPEAVRSLVLAGAYAGWAGSLAAEEVARRIAWAEGALTRPADEWGPDFLATVYSDPSPELFAEAMEILRDVRPGGFTPVARTFWQADVRDVLPTIQVRTLLINGEQDARATLPVTRQLQSRIPDATLAVVPGAGHGVNGEAPLAFNTAVQVFLSRVPG</sequence>
<dbReference type="EMBL" id="JBHLTG010000009">
    <property type="protein sequence ID" value="MFC0681817.1"/>
    <property type="molecule type" value="Genomic_DNA"/>
</dbReference>
<dbReference type="Pfam" id="PF00561">
    <property type="entry name" value="Abhydrolase_1"/>
    <property type="match status" value="1"/>
</dbReference>
<dbReference type="PANTHER" id="PTHR43798">
    <property type="entry name" value="MONOACYLGLYCEROL LIPASE"/>
    <property type="match status" value="1"/>
</dbReference>
<comment type="caution">
    <text evidence="2">The sequence shown here is derived from an EMBL/GenBank/DDBJ whole genome shotgun (WGS) entry which is preliminary data.</text>
</comment>
<reference evidence="2 3" key="1">
    <citation type="submission" date="2024-09" db="EMBL/GenBank/DDBJ databases">
        <authorList>
            <person name="Sun Q."/>
            <person name="Mori K."/>
        </authorList>
    </citation>
    <scope>NUCLEOTIDE SEQUENCE [LARGE SCALE GENOMIC DNA]</scope>
    <source>
        <strain evidence="2 3">KCTC 23076</strain>
    </source>
</reference>
<dbReference type="InterPro" id="IPR050266">
    <property type="entry name" value="AB_hydrolase_sf"/>
</dbReference>
<name>A0ABV6RXV8_9GAMM</name>
<organism evidence="2 3">
    <name type="scientific">Lysobacter korlensis</name>
    <dbReference type="NCBI Taxonomy" id="553636"/>
    <lineage>
        <taxon>Bacteria</taxon>
        <taxon>Pseudomonadati</taxon>
        <taxon>Pseudomonadota</taxon>
        <taxon>Gammaproteobacteria</taxon>
        <taxon>Lysobacterales</taxon>
        <taxon>Lysobacteraceae</taxon>
        <taxon>Lysobacter</taxon>
    </lineage>
</organism>
<keyword evidence="2" id="KW-0378">Hydrolase</keyword>
<dbReference type="GO" id="GO:0016787">
    <property type="term" value="F:hydrolase activity"/>
    <property type="evidence" value="ECO:0007669"/>
    <property type="project" value="UniProtKB-KW"/>
</dbReference>
<accession>A0ABV6RXV8</accession>
<proteinExistence type="predicted"/>
<feature type="domain" description="AB hydrolase-1" evidence="1">
    <location>
        <begin position="24"/>
        <end position="249"/>
    </location>
</feature>
<dbReference type="InterPro" id="IPR000073">
    <property type="entry name" value="AB_hydrolase_1"/>
</dbReference>
<protein>
    <submittedName>
        <fullName evidence="2">Alpha/beta fold hydrolase</fullName>
    </submittedName>
</protein>
<dbReference type="Gene3D" id="3.40.50.1820">
    <property type="entry name" value="alpha/beta hydrolase"/>
    <property type="match status" value="1"/>
</dbReference>
<dbReference type="Proteomes" id="UP001589896">
    <property type="component" value="Unassembled WGS sequence"/>
</dbReference>
<evidence type="ECO:0000313" key="3">
    <source>
        <dbReference type="Proteomes" id="UP001589896"/>
    </source>
</evidence>
<keyword evidence="3" id="KW-1185">Reference proteome</keyword>
<dbReference type="RefSeq" id="WP_386675141.1">
    <property type="nucleotide sequence ID" value="NZ_JBHLTG010000009.1"/>
</dbReference>
<dbReference type="SUPFAM" id="SSF53474">
    <property type="entry name" value="alpha/beta-Hydrolases"/>
    <property type="match status" value="1"/>
</dbReference>
<dbReference type="InterPro" id="IPR029058">
    <property type="entry name" value="AB_hydrolase_fold"/>
</dbReference>
<evidence type="ECO:0000313" key="2">
    <source>
        <dbReference type="EMBL" id="MFC0681817.1"/>
    </source>
</evidence>